<organism evidence="2 3">
    <name type="scientific">Demequina sediminis</name>
    <dbReference type="NCBI Taxonomy" id="1930058"/>
    <lineage>
        <taxon>Bacteria</taxon>
        <taxon>Bacillati</taxon>
        <taxon>Actinomycetota</taxon>
        <taxon>Actinomycetes</taxon>
        <taxon>Micrococcales</taxon>
        <taxon>Demequinaceae</taxon>
        <taxon>Demequina</taxon>
    </lineage>
</organism>
<comment type="caution">
    <text evidence="2">The sequence shown here is derived from an EMBL/GenBank/DDBJ whole genome shotgun (WGS) entry which is preliminary data.</text>
</comment>
<accession>A0ABP9WD59</accession>
<dbReference type="Proteomes" id="UP001426770">
    <property type="component" value="Unassembled WGS sequence"/>
</dbReference>
<keyword evidence="3" id="KW-1185">Reference proteome</keyword>
<evidence type="ECO:0000313" key="2">
    <source>
        <dbReference type="EMBL" id="GAA5517767.1"/>
    </source>
</evidence>
<evidence type="ECO:0000313" key="3">
    <source>
        <dbReference type="Proteomes" id="UP001426770"/>
    </source>
</evidence>
<evidence type="ECO:0000256" key="1">
    <source>
        <dbReference type="SAM" id="MobiDB-lite"/>
    </source>
</evidence>
<feature type="compositionally biased region" description="Low complexity" evidence="1">
    <location>
        <begin position="7"/>
        <end position="17"/>
    </location>
</feature>
<dbReference type="EMBL" id="BAABRR010000001">
    <property type="protein sequence ID" value="GAA5517767.1"/>
    <property type="molecule type" value="Genomic_DNA"/>
</dbReference>
<reference evidence="2 3" key="1">
    <citation type="submission" date="2024-02" db="EMBL/GenBank/DDBJ databases">
        <title>Lysinimicrobium sediminis NBRC 112286.</title>
        <authorList>
            <person name="Ichikawa N."/>
            <person name="Katano-Makiyama Y."/>
            <person name="Hidaka K."/>
        </authorList>
    </citation>
    <scope>NUCLEOTIDE SEQUENCE [LARGE SCALE GENOMIC DNA]</scope>
    <source>
        <strain evidence="2 3">NBRC 112286</strain>
    </source>
</reference>
<feature type="region of interest" description="Disordered" evidence="1">
    <location>
        <begin position="1"/>
        <end position="27"/>
    </location>
</feature>
<sequence length="78" mass="8753">MARARRTTTPTADDMPASLREYHPGDWPPPLERVEPMAATWGRARMAAIVSRSLWSAARRAWLHSRGLRTVRDLEGGA</sequence>
<proteinExistence type="predicted"/>
<dbReference type="RefSeq" id="WP_345378047.1">
    <property type="nucleotide sequence ID" value="NZ_BAABRR010000001.1"/>
</dbReference>
<name>A0ABP9WD59_9MICO</name>
<gene>
    <name evidence="2" type="ORF">Lsed01_00177</name>
</gene>
<protein>
    <submittedName>
        <fullName evidence="2">Uncharacterized protein</fullName>
    </submittedName>
</protein>